<evidence type="ECO:0000313" key="1">
    <source>
        <dbReference type="EMBL" id="SCB20012.1"/>
    </source>
</evidence>
<dbReference type="RefSeq" id="WP_092709700.1">
    <property type="nucleotide sequence ID" value="NZ_FMAG01000002.1"/>
</dbReference>
<protein>
    <submittedName>
        <fullName evidence="1">Membrane dipeptidase</fullName>
    </submittedName>
</protein>
<dbReference type="PROSITE" id="PS00869">
    <property type="entry name" value="RENAL_DIPEPTIDASE_1"/>
    <property type="match status" value="1"/>
</dbReference>
<dbReference type="CDD" id="cd01301">
    <property type="entry name" value="rDP_like"/>
    <property type="match status" value="1"/>
</dbReference>
<reference evidence="2" key="1">
    <citation type="submission" date="2016-08" db="EMBL/GenBank/DDBJ databases">
        <authorList>
            <person name="Varghese N."/>
            <person name="Submissions Spin"/>
        </authorList>
    </citation>
    <scope>NUCLEOTIDE SEQUENCE [LARGE SCALE GENOMIC DNA]</scope>
    <source>
        <strain evidence="2">HAMBI 2975</strain>
    </source>
</reference>
<dbReference type="GO" id="GO:0006508">
    <property type="term" value="P:proteolysis"/>
    <property type="evidence" value="ECO:0007669"/>
    <property type="project" value="InterPro"/>
</dbReference>
<dbReference type="InterPro" id="IPR008257">
    <property type="entry name" value="Pept_M19"/>
</dbReference>
<name>A0A1C3UWZ7_9HYPH</name>
<evidence type="ECO:0000313" key="2">
    <source>
        <dbReference type="Proteomes" id="UP000199101"/>
    </source>
</evidence>
<dbReference type="STRING" id="410764.GA0061103_2787"/>
<dbReference type="AlphaFoldDB" id="A0A1C3UWZ7"/>
<dbReference type="Gene3D" id="3.20.20.140">
    <property type="entry name" value="Metal-dependent hydrolases"/>
    <property type="match status" value="1"/>
</dbReference>
<gene>
    <name evidence="1" type="ORF">GA0061103_2787</name>
</gene>
<accession>A0A1C3UWZ7</accession>
<sequence length="359" mass="39436">MDTVRIFDGHNDAVQFMLDYKPDGRDFLARSEAGHLDLPRALEGGLAGGLFAMYAPPEHEPVDDLTITHNGYEVRYAEAVHPDHARRQIDGQLSAIRKLIGRSGDKIRLATSVREIEAARYDTDFAVVLHMEGADAIGPDLGYLDSLYDAGLRSLGIVWSRPNIFGYGVPFAYPRSPDTGPGLTDLGKNLVRRCNELGIMIDVSHLNERGFWDVAALSTAPLVATHVCAHTICPSTRNLTDRQLDAIRDTGGVVGLNLAVNDIRADAHLEEDTSLDSVVRQIDYLIARVGADGVALGSDFDGAVVPREIGDASGLPRLMEAMRKSGFDEQALRKFSYDNWLRVFDLTWLDRSRTLSPPP</sequence>
<dbReference type="EMBL" id="FMAG01000002">
    <property type="protein sequence ID" value="SCB20012.1"/>
    <property type="molecule type" value="Genomic_DNA"/>
</dbReference>
<dbReference type="OrthoDB" id="9804920at2"/>
<proteinExistence type="predicted"/>
<dbReference type="Pfam" id="PF01244">
    <property type="entry name" value="Peptidase_M19"/>
    <property type="match status" value="1"/>
</dbReference>
<dbReference type="PROSITE" id="PS51365">
    <property type="entry name" value="RENAL_DIPEPTIDASE_2"/>
    <property type="match status" value="1"/>
</dbReference>
<dbReference type="InterPro" id="IPR000180">
    <property type="entry name" value="Dipep_AS"/>
</dbReference>
<dbReference type="InterPro" id="IPR032466">
    <property type="entry name" value="Metal_Hydrolase"/>
</dbReference>
<organism evidence="1 2">
    <name type="scientific">Rhizobium multihospitium</name>
    <dbReference type="NCBI Taxonomy" id="410764"/>
    <lineage>
        <taxon>Bacteria</taxon>
        <taxon>Pseudomonadati</taxon>
        <taxon>Pseudomonadota</taxon>
        <taxon>Alphaproteobacteria</taxon>
        <taxon>Hyphomicrobiales</taxon>
        <taxon>Rhizobiaceae</taxon>
        <taxon>Rhizobium/Agrobacterium group</taxon>
        <taxon>Rhizobium</taxon>
    </lineage>
</organism>
<dbReference type="SUPFAM" id="SSF51556">
    <property type="entry name" value="Metallo-dependent hydrolases"/>
    <property type="match status" value="1"/>
</dbReference>
<keyword evidence="2" id="KW-1185">Reference proteome</keyword>
<dbReference type="Proteomes" id="UP000199101">
    <property type="component" value="Unassembled WGS sequence"/>
</dbReference>
<dbReference type="PANTHER" id="PTHR10443">
    <property type="entry name" value="MICROSOMAL DIPEPTIDASE"/>
    <property type="match status" value="1"/>
</dbReference>
<dbReference type="GO" id="GO:0070573">
    <property type="term" value="F:metallodipeptidase activity"/>
    <property type="evidence" value="ECO:0007669"/>
    <property type="project" value="InterPro"/>
</dbReference>
<dbReference type="PANTHER" id="PTHR10443:SF12">
    <property type="entry name" value="DIPEPTIDASE"/>
    <property type="match status" value="1"/>
</dbReference>